<organism evidence="1 2">
    <name type="scientific">Melia azedarach</name>
    <name type="common">Chinaberry tree</name>
    <dbReference type="NCBI Taxonomy" id="155640"/>
    <lineage>
        <taxon>Eukaryota</taxon>
        <taxon>Viridiplantae</taxon>
        <taxon>Streptophyta</taxon>
        <taxon>Embryophyta</taxon>
        <taxon>Tracheophyta</taxon>
        <taxon>Spermatophyta</taxon>
        <taxon>Magnoliopsida</taxon>
        <taxon>eudicotyledons</taxon>
        <taxon>Gunneridae</taxon>
        <taxon>Pentapetalae</taxon>
        <taxon>rosids</taxon>
        <taxon>malvids</taxon>
        <taxon>Sapindales</taxon>
        <taxon>Meliaceae</taxon>
        <taxon>Melia</taxon>
    </lineage>
</organism>
<reference evidence="1 2" key="1">
    <citation type="journal article" date="2023" name="Science">
        <title>Complex scaffold remodeling in plant triterpene biosynthesis.</title>
        <authorList>
            <person name="De La Pena R."/>
            <person name="Hodgson H."/>
            <person name="Liu J.C."/>
            <person name="Stephenson M.J."/>
            <person name="Martin A.C."/>
            <person name="Owen C."/>
            <person name="Harkess A."/>
            <person name="Leebens-Mack J."/>
            <person name="Jimenez L.E."/>
            <person name="Osbourn A."/>
            <person name="Sattely E.S."/>
        </authorList>
    </citation>
    <scope>NUCLEOTIDE SEQUENCE [LARGE SCALE GENOMIC DNA]</scope>
    <source>
        <strain evidence="2">cv. JPN11</strain>
        <tissue evidence="1">Leaf</tissue>
    </source>
</reference>
<comment type="caution">
    <text evidence="1">The sequence shown here is derived from an EMBL/GenBank/DDBJ whole genome shotgun (WGS) entry which is preliminary data.</text>
</comment>
<keyword evidence="2" id="KW-1185">Reference proteome</keyword>
<keyword evidence="1" id="KW-0575">Peroxidase</keyword>
<accession>A0ACC1WR70</accession>
<proteinExistence type="predicted"/>
<evidence type="ECO:0000313" key="2">
    <source>
        <dbReference type="Proteomes" id="UP001164539"/>
    </source>
</evidence>
<dbReference type="EMBL" id="CM051407">
    <property type="protein sequence ID" value="KAJ4700879.1"/>
    <property type="molecule type" value="Genomic_DNA"/>
</dbReference>
<evidence type="ECO:0000313" key="1">
    <source>
        <dbReference type="EMBL" id="KAJ4700879.1"/>
    </source>
</evidence>
<keyword evidence="1" id="KW-0560">Oxidoreductase</keyword>
<sequence length="339" mass="36591">MALNSSLKMLISDLKALVFAFIIAYNLLLATVSSGQLQVGFYSRTCPAAESIVQSVVNETFQNDNGSAAVLLRLQFHDCFVEGCDASILIDNGEKGERNAAGNLGVRGFEIIEAAKSKLEGACPGVVSCADIVALAARDAVSLVDGPFYQVPTGRRDGRVSSKSHASNLPEVDDSIQLLKSKFREKGLSEKDLVLLSGGAHTIGLTACFFMQVRLYNFTRRGGSDPAIDPRFLQELKAKCPFQGNLGVQIPLDPVTDFVFDDQIFQNIKNGFAVIASDARLSDDQTTKQILESYISFRNSSSQLPSFKADFAEAIVKMGSIGVKTGLKGEIRRVCSTVN</sequence>
<name>A0ACC1WR70_MELAZ</name>
<gene>
    <name evidence="1" type="ORF">OWV82_024199</name>
</gene>
<dbReference type="Proteomes" id="UP001164539">
    <property type="component" value="Chromosome 14"/>
</dbReference>
<protein>
    <submittedName>
        <fullName evidence="1">Peroxidase</fullName>
    </submittedName>
</protein>